<dbReference type="InterPro" id="IPR013783">
    <property type="entry name" value="Ig-like_fold"/>
</dbReference>
<organism evidence="2 3">
    <name type="scientific">Chitinophaga cymbidii</name>
    <dbReference type="NCBI Taxonomy" id="1096750"/>
    <lineage>
        <taxon>Bacteria</taxon>
        <taxon>Pseudomonadati</taxon>
        <taxon>Bacteroidota</taxon>
        <taxon>Chitinophagia</taxon>
        <taxon>Chitinophagales</taxon>
        <taxon>Chitinophagaceae</taxon>
        <taxon>Chitinophaga</taxon>
    </lineage>
</organism>
<dbReference type="InterPro" id="IPR012334">
    <property type="entry name" value="Pectin_lyas_fold"/>
</dbReference>
<reference evidence="2 3" key="1">
    <citation type="submission" date="2019-07" db="EMBL/GenBank/DDBJ databases">
        <title>Whole genome shotgun sequence of Chitinophaga cymbidii NBRC 109752.</title>
        <authorList>
            <person name="Hosoyama A."/>
            <person name="Uohara A."/>
            <person name="Ohji S."/>
            <person name="Ichikawa N."/>
        </authorList>
    </citation>
    <scope>NUCLEOTIDE SEQUENCE [LARGE SCALE GENOMIC DNA]</scope>
    <source>
        <strain evidence="2 3">NBRC 109752</strain>
    </source>
</reference>
<evidence type="ECO:0000313" key="3">
    <source>
        <dbReference type="Proteomes" id="UP000321436"/>
    </source>
</evidence>
<dbReference type="EMBL" id="BKAU01000005">
    <property type="protein sequence ID" value="GEP97526.1"/>
    <property type="molecule type" value="Genomic_DNA"/>
</dbReference>
<proteinExistence type="predicted"/>
<evidence type="ECO:0000259" key="1">
    <source>
        <dbReference type="Pfam" id="PF13229"/>
    </source>
</evidence>
<dbReference type="AlphaFoldDB" id="A0A512RPA3"/>
<sequence>MLMLPAFSSFGQTIFNYTESAKPGEVVGIQGDAFGNVPKVFFAVINGSSVELPLLEKDTNYVAVRIPVDAPEGMYVLKVGNSQPVYINRARVMSYEYDEVMPGTVFRLFGRNMWMNKNAKVQFVHPANGRTANADIIKGDAFSLQLKTPGTLEAGVRYKIKVNNGTGGHHGDSYFDETLLVRKAAADPFGLNVPWGADFSFSRNVYNIKTDTRLIQRNKNDDRLVIQEAIDKAHADGGGVVYLPAGHYKLIYETGSGLIMRSRVVLKGDGKDKTIITYGYGKPFSTERVKAPYGWTLGWPDSRSEGMAMVWPGGITTSGLLDLSMKNVNESGAFVHTIKNMPEGGSRLFVVNCGLDFNTGWGLALVNVDKLLLANNTMKSTSVDVRGINAPTRTWPQDIKNSYNVICRNNTYEYNAGRFGANGCHHAIFENNRFIRNGDHQAKGETGGLSLDYVTDVIVQANTFEVTGTPVLNRNQGETILSQGGNPHQQSMGKVTKAGALTLEDWKTEWQDFTDRVMTEWQYAIHPTNYTVAIVHGKGAGQWRTIVKNNDTVLTIDRPWDVVPAPGSHYVITQWSCYQMLVRDNILKGNNRGIWMYCGNADLVITGNKLVNSEGIYIRADQRLAYKRYNLSWNTLITNNTVENTDGRRAAFIAAYLAQEKNANIFGTGMLNMTVRGNTVRAYTPNVVKGSFVKGEGYFNANGSGEIVAKGAPGILGSIFENNRSINTGDSLKLAGSVFHTVVSNE</sequence>
<dbReference type="Pfam" id="PF13229">
    <property type="entry name" value="Beta_helix"/>
    <property type="match status" value="1"/>
</dbReference>
<dbReference type="SUPFAM" id="SSF51126">
    <property type="entry name" value="Pectin lyase-like"/>
    <property type="match status" value="2"/>
</dbReference>
<dbReference type="InterPro" id="IPR039448">
    <property type="entry name" value="Beta_helix"/>
</dbReference>
<dbReference type="InterPro" id="IPR006626">
    <property type="entry name" value="PbH1"/>
</dbReference>
<evidence type="ECO:0000313" key="2">
    <source>
        <dbReference type="EMBL" id="GEP97526.1"/>
    </source>
</evidence>
<keyword evidence="3" id="KW-1185">Reference proteome</keyword>
<dbReference type="SMART" id="SM00710">
    <property type="entry name" value="PbH1"/>
    <property type="match status" value="5"/>
</dbReference>
<dbReference type="Proteomes" id="UP000321436">
    <property type="component" value="Unassembled WGS sequence"/>
</dbReference>
<dbReference type="Gene3D" id="2.60.40.10">
    <property type="entry name" value="Immunoglobulins"/>
    <property type="match status" value="1"/>
</dbReference>
<protein>
    <recommendedName>
        <fullName evidence="1">Right handed beta helix domain-containing protein</fullName>
    </recommendedName>
</protein>
<comment type="caution">
    <text evidence="2">The sequence shown here is derived from an EMBL/GenBank/DDBJ whole genome shotgun (WGS) entry which is preliminary data.</text>
</comment>
<dbReference type="InterPro" id="IPR011050">
    <property type="entry name" value="Pectin_lyase_fold/virulence"/>
</dbReference>
<name>A0A512RPA3_9BACT</name>
<feature type="domain" description="Right handed beta helix" evidence="1">
    <location>
        <begin position="345"/>
        <end position="468"/>
    </location>
</feature>
<dbReference type="Gene3D" id="2.160.20.10">
    <property type="entry name" value="Single-stranded right-handed beta-helix, Pectin lyase-like"/>
    <property type="match status" value="2"/>
</dbReference>
<accession>A0A512RPA3</accession>
<gene>
    <name evidence="2" type="ORF">CCY01nite_37860</name>
</gene>